<dbReference type="RefSeq" id="WP_087071359.1">
    <property type="nucleotide sequence ID" value="NZ_CP021170.1"/>
</dbReference>
<organism evidence="2 3">
    <name type="scientific">Paenibacillus bovis</name>
    <dbReference type="NCBI Taxonomy" id="1616788"/>
    <lineage>
        <taxon>Bacteria</taxon>
        <taxon>Bacillati</taxon>
        <taxon>Bacillota</taxon>
        <taxon>Bacilli</taxon>
        <taxon>Bacillales</taxon>
        <taxon>Paenibacillaceae</taxon>
        <taxon>Paenibacillus</taxon>
    </lineage>
</organism>
<evidence type="ECO:0008006" key="4">
    <source>
        <dbReference type="Google" id="ProtNLM"/>
    </source>
</evidence>
<reference evidence="2 3" key="1">
    <citation type="journal article" date="2016" name="Int. J. Syst. Evol. Microbiol.">
        <title>Paenibacillus damxungensis sp. nov., isolated from raw yak (Bos grunniens) milk.</title>
        <authorList>
            <person name="Wu Z."/>
            <person name="Gao C."/>
            <person name="Han J."/>
            <person name="Liu Z."/>
        </authorList>
    </citation>
    <scope>NUCLEOTIDE SEQUENCE [LARGE SCALE GENOMIC DNA]</scope>
    <source>
        <strain evidence="2 3">BD3526</strain>
        <plasmid evidence="2 3">unnamed1</plasmid>
    </source>
</reference>
<dbReference type="AlphaFoldDB" id="A0A1X9T451"/>
<keyword evidence="2" id="KW-0614">Plasmid</keyword>
<dbReference type="KEGG" id="pbv:AR543_p0038"/>
<proteinExistence type="predicted"/>
<sequence length="198" mass="21587">MKKFFKGFALMAILGLSVTSASSAFASEADPAATAAAIKPDVKIEQDLSTLNPIHPFQETKEYTDKNGNEYTVTNTFTPSKSGISTNGSDSNQGYAGVWTSKVTYGVIKMSYQFDLAKSGSQWKISNPRNHDYWGAFMKFSAPSLKVTRAVSTSSLPAEVNASVTAEMFDNAWVPLGSSRWIMYTTVSSSGWMVVNWN</sequence>
<name>A0A1X9T451_9BACL</name>
<keyword evidence="1" id="KW-0732">Signal</keyword>
<feature type="signal peptide" evidence="1">
    <location>
        <begin position="1"/>
        <end position="26"/>
    </location>
</feature>
<accession>A0A1X9T451</accession>
<dbReference type="Gene3D" id="2.60.40.3860">
    <property type="match status" value="1"/>
</dbReference>
<dbReference type="OrthoDB" id="2990150at2"/>
<keyword evidence="3" id="KW-1185">Reference proteome</keyword>
<protein>
    <recommendedName>
        <fullName evidence="4">DUF5626 domain-containing protein</fullName>
    </recommendedName>
</protein>
<dbReference type="Proteomes" id="UP000078148">
    <property type="component" value="Plasmid unnamed1"/>
</dbReference>
<feature type="chain" id="PRO_5012869430" description="DUF5626 domain-containing protein" evidence="1">
    <location>
        <begin position="27"/>
        <end position="198"/>
    </location>
</feature>
<evidence type="ECO:0000313" key="2">
    <source>
        <dbReference type="EMBL" id="ARR10646.1"/>
    </source>
</evidence>
<gene>
    <name evidence="2" type="ORF">AR543_p0038</name>
</gene>
<evidence type="ECO:0000256" key="1">
    <source>
        <dbReference type="SAM" id="SignalP"/>
    </source>
</evidence>
<evidence type="ECO:0000313" key="3">
    <source>
        <dbReference type="Proteomes" id="UP000078148"/>
    </source>
</evidence>
<dbReference type="EMBL" id="CP021170">
    <property type="protein sequence ID" value="ARR10646.1"/>
    <property type="molecule type" value="Genomic_DNA"/>
</dbReference>
<geneLocation type="plasmid" evidence="2 3">
    <name>unnamed1</name>
</geneLocation>